<dbReference type="AlphaFoldDB" id="A0A2S4UBD3"/>
<dbReference type="VEuPathDB" id="FungiDB:PSHT_16122"/>
<feature type="compositionally biased region" description="Acidic residues" evidence="1">
    <location>
        <begin position="94"/>
        <end position="104"/>
    </location>
</feature>
<keyword evidence="3" id="KW-1185">Reference proteome</keyword>
<dbReference type="Proteomes" id="UP000238274">
    <property type="component" value="Unassembled WGS sequence"/>
</dbReference>
<evidence type="ECO:0000256" key="1">
    <source>
        <dbReference type="SAM" id="MobiDB-lite"/>
    </source>
</evidence>
<gene>
    <name evidence="2" type="ORF">PSHT_16122</name>
</gene>
<reference evidence="3" key="2">
    <citation type="journal article" date="2018" name="BMC Genomics">
        <title>Genomic insights into host adaptation between the wheat stripe rust pathogen (Puccinia striiformis f. sp. tritici) and the barley stripe rust pathogen (Puccinia striiformis f. sp. hordei).</title>
        <authorList>
            <person name="Xia C."/>
            <person name="Wang M."/>
            <person name="Yin C."/>
            <person name="Cornejo O.E."/>
            <person name="Hulbert S.H."/>
            <person name="Chen X."/>
        </authorList>
    </citation>
    <scope>NUCLEOTIDE SEQUENCE [LARGE SCALE GENOMIC DNA]</scope>
    <source>
        <strain evidence="3">93TX-2</strain>
    </source>
</reference>
<name>A0A2S4UBD3_9BASI</name>
<accession>A0A2S4UBD3</accession>
<evidence type="ECO:0000313" key="3">
    <source>
        <dbReference type="Proteomes" id="UP000238274"/>
    </source>
</evidence>
<protein>
    <submittedName>
        <fullName evidence="2">Uncharacterized protein</fullName>
    </submittedName>
</protein>
<dbReference type="OrthoDB" id="2506778at2759"/>
<feature type="region of interest" description="Disordered" evidence="1">
    <location>
        <begin position="92"/>
        <end position="152"/>
    </location>
</feature>
<reference evidence="2 3" key="1">
    <citation type="submission" date="2017-12" db="EMBL/GenBank/DDBJ databases">
        <title>Gene loss provides genomic basis for host adaptation in cereal stripe rust fungi.</title>
        <authorList>
            <person name="Xia C."/>
        </authorList>
    </citation>
    <scope>NUCLEOTIDE SEQUENCE [LARGE SCALE GENOMIC DNA]</scope>
    <source>
        <strain evidence="2 3">93TX-2</strain>
    </source>
</reference>
<reference evidence="3" key="3">
    <citation type="journal article" date="2018" name="Mol. Plant Microbe Interact.">
        <title>Genome sequence resources for the wheat stripe rust pathogen (Puccinia striiformis f. sp. tritici) and the barley stripe rust pathogen (Puccinia striiformis f. sp. hordei).</title>
        <authorList>
            <person name="Xia C."/>
            <person name="Wang M."/>
            <person name="Yin C."/>
            <person name="Cornejo O.E."/>
            <person name="Hulbert S.H."/>
            <person name="Chen X."/>
        </authorList>
    </citation>
    <scope>NUCLEOTIDE SEQUENCE [LARGE SCALE GENOMIC DNA]</scope>
    <source>
        <strain evidence="3">93TX-2</strain>
    </source>
</reference>
<feature type="compositionally biased region" description="Polar residues" evidence="1">
    <location>
        <begin position="1"/>
        <end position="10"/>
    </location>
</feature>
<comment type="caution">
    <text evidence="2">The sequence shown here is derived from an EMBL/GenBank/DDBJ whole genome shotgun (WGS) entry which is preliminary data.</text>
</comment>
<proteinExistence type="predicted"/>
<feature type="region of interest" description="Disordered" evidence="1">
    <location>
        <begin position="1"/>
        <end position="33"/>
    </location>
</feature>
<feature type="compositionally biased region" description="Basic and acidic residues" evidence="1">
    <location>
        <begin position="24"/>
        <end position="33"/>
    </location>
</feature>
<dbReference type="EMBL" id="PKSM01000477">
    <property type="protein sequence ID" value="POV94579.1"/>
    <property type="molecule type" value="Genomic_DNA"/>
</dbReference>
<organism evidence="2 3">
    <name type="scientific">Puccinia striiformis</name>
    <dbReference type="NCBI Taxonomy" id="27350"/>
    <lineage>
        <taxon>Eukaryota</taxon>
        <taxon>Fungi</taxon>
        <taxon>Dikarya</taxon>
        <taxon>Basidiomycota</taxon>
        <taxon>Pucciniomycotina</taxon>
        <taxon>Pucciniomycetes</taxon>
        <taxon>Pucciniales</taxon>
        <taxon>Pucciniaceae</taxon>
        <taxon>Puccinia</taxon>
    </lineage>
</organism>
<sequence>MNASKPSSNAMERFPRPHTSSNKRHNDSKKNQKEIEIEVENNETKELDLTEEKVVNRVLEKYVFTQEDLDEEALEIEDNKIIDKCLELSQSQFAEEDEEDEENEETKIIINEVTEKIALENLEEAEKEGDKKDAEEEDGNEEKILEEIPVPPPGFYQEIEDSTLYHQKKANHWKFLVKNSSHNHPLSGSAAAHTANRKLSARLFKEMNQLSDAGLKPARILEALKRLHPDKMILAQLQQFTRPERNLLQNHFEDSTQ</sequence>
<evidence type="ECO:0000313" key="2">
    <source>
        <dbReference type="EMBL" id="POV94579.1"/>
    </source>
</evidence>